<keyword evidence="2" id="KW-1185">Reference proteome</keyword>
<gene>
    <name evidence="1" type="ORF">DHETER_LOCUS11826</name>
</gene>
<protein>
    <submittedName>
        <fullName evidence="1">6420_t:CDS:1</fullName>
    </submittedName>
</protein>
<name>A0ACA9PBS9_9GLOM</name>
<feature type="non-terminal residue" evidence="1">
    <location>
        <position position="96"/>
    </location>
</feature>
<evidence type="ECO:0000313" key="2">
    <source>
        <dbReference type="Proteomes" id="UP000789702"/>
    </source>
</evidence>
<dbReference type="EMBL" id="CAJVPU010027111">
    <property type="protein sequence ID" value="CAG8702470.1"/>
    <property type="molecule type" value="Genomic_DNA"/>
</dbReference>
<sequence length="96" mass="11239">KKWLSRNHVPKKSNCYRFGYNQGENVSLKDLQIFLYNLEGDKIQCLNNDILSYIKKNLFGLRLNRLISYFNMVNMKLILGIVELILGIVEFVVTIV</sequence>
<evidence type="ECO:0000313" key="1">
    <source>
        <dbReference type="EMBL" id="CAG8702470.1"/>
    </source>
</evidence>
<organism evidence="1 2">
    <name type="scientific">Dentiscutata heterogama</name>
    <dbReference type="NCBI Taxonomy" id="1316150"/>
    <lineage>
        <taxon>Eukaryota</taxon>
        <taxon>Fungi</taxon>
        <taxon>Fungi incertae sedis</taxon>
        <taxon>Mucoromycota</taxon>
        <taxon>Glomeromycotina</taxon>
        <taxon>Glomeromycetes</taxon>
        <taxon>Diversisporales</taxon>
        <taxon>Gigasporaceae</taxon>
        <taxon>Dentiscutata</taxon>
    </lineage>
</organism>
<reference evidence="1" key="1">
    <citation type="submission" date="2021-06" db="EMBL/GenBank/DDBJ databases">
        <authorList>
            <person name="Kallberg Y."/>
            <person name="Tangrot J."/>
            <person name="Rosling A."/>
        </authorList>
    </citation>
    <scope>NUCLEOTIDE SEQUENCE</scope>
    <source>
        <strain evidence="1">IL203A</strain>
    </source>
</reference>
<proteinExistence type="predicted"/>
<accession>A0ACA9PBS9</accession>
<comment type="caution">
    <text evidence="1">The sequence shown here is derived from an EMBL/GenBank/DDBJ whole genome shotgun (WGS) entry which is preliminary data.</text>
</comment>
<dbReference type="Proteomes" id="UP000789702">
    <property type="component" value="Unassembled WGS sequence"/>
</dbReference>
<feature type="non-terminal residue" evidence="1">
    <location>
        <position position="1"/>
    </location>
</feature>